<dbReference type="PANTHER" id="PTHR33048">
    <property type="entry name" value="PTH11-LIKE INTEGRAL MEMBRANE PROTEIN (AFU_ORTHOLOGUE AFUA_5G11245)"/>
    <property type="match status" value="1"/>
</dbReference>
<keyword evidence="4 6" id="KW-0472">Membrane</keyword>
<dbReference type="Pfam" id="PF20684">
    <property type="entry name" value="Fung_rhodopsin"/>
    <property type="match status" value="1"/>
</dbReference>
<dbReference type="PANTHER" id="PTHR33048:SF42">
    <property type="entry name" value="INTEGRAL MEMBRANE PROTEIN"/>
    <property type="match status" value="1"/>
</dbReference>
<evidence type="ECO:0000256" key="4">
    <source>
        <dbReference type="ARBA" id="ARBA00023136"/>
    </source>
</evidence>
<dbReference type="InParanoid" id="A0A1Y2M1I8"/>
<dbReference type="EMBL" id="KZ107843">
    <property type="protein sequence ID" value="OSS49881.1"/>
    <property type="molecule type" value="Genomic_DNA"/>
</dbReference>
<feature type="domain" description="Rhodopsin" evidence="7">
    <location>
        <begin position="4"/>
        <end position="97"/>
    </location>
</feature>
<comment type="subcellular location">
    <subcellularLocation>
        <location evidence="1">Membrane</location>
        <topology evidence="1">Multi-pass membrane protein</topology>
    </subcellularLocation>
</comment>
<organism evidence="8 9">
    <name type="scientific">Epicoccum nigrum</name>
    <name type="common">Soil fungus</name>
    <name type="synonym">Epicoccum purpurascens</name>
    <dbReference type="NCBI Taxonomy" id="105696"/>
    <lineage>
        <taxon>Eukaryota</taxon>
        <taxon>Fungi</taxon>
        <taxon>Dikarya</taxon>
        <taxon>Ascomycota</taxon>
        <taxon>Pezizomycotina</taxon>
        <taxon>Dothideomycetes</taxon>
        <taxon>Pleosporomycetidae</taxon>
        <taxon>Pleosporales</taxon>
        <taxon>Pleosporineae</taxon>
        <taxon>Didymellaceae</taxon>
        <taxon>Epicoccum</taxon>
    </lineage>
</organism>
<keyword evidence="3 6" id="KW-1133">Transmembrane helix</keyword>
<keyword evidence="2 6" id="KW-0812">Transmembrane</keyword>
<feature type="transmembrane region" description="Helical" evidence="6">
    <location>
        <begin position="34"/>
        <end position="54"/>
    </location>
</feature>
<comment type="similarity">
    <text evidence="5">Belongs to the SAT4 family.</text>
</comment>
<evidence type="ECO:0000256" key="1">
    <source>
        <dbReference type="ARBA" id="ARBA00004141"/>
    </source>
</evidence>
<dbReference type="GO" id="GO:0016020">
    <property type="term" value="C:membrane"/>
    <property type="evidence" value="ECO:0007669"/>
    <property type="project" value="UniProtKB-SubCell"/>
</dbReference>
<accession>A0A1Y2M1I8</accession>
<evidence type="ECO:0000259" key="7">
    <source>
        <dbReference type="Pfam" id="PF20684"/>
    </source>
</evidence>
<dbReference type="InterPro" id="IPR049326">
    <property type="entry name" value="Rhodopsin_dom_fungi"/>
</dbReference>
<name>A0A1Y2M1I8_EPING</name>
<evidence type="ECO:0000256" key="2">
    <source>
        <dbReference type="ARBA" id="ARBA00022692"/>
    </source>
</evidence>
<evidence type="ECO:0000256" key="6">
    <source>
        <dbReference type="SAM" id="Phobius"/>
    </source>
</evidence>
<evidence type="ECO:0000313" key="8">
    <source>
        <dbReference type="EMBL" id="OSS49881.1"/>
    </source>
</evidence>
<evidence type="ECO:0000256" key="5">
    <source>
        <dbReference type="ARBA" id="ARBA00038359"/>
    </source>
</evidence>
<feature type="transmembrane region" description="Helical" evidence="6">
    <location>
        <begin position="74"/>
        <end position="96"/>
    </location>
</feature>
<evidence type="ECO:0000313" key="9">
    <source>
        <dbReference type="Proteomes" id="UP000193240"/>
    </source>
</evidence>
<dbReference type="STRING" id="105696.A0A1Y2M1I8"/>
<dbReference type="AlphaFoldDB" id="A0A1Y2M1I8"/>
<protein>
    <recommendedName>
        <fullName evidence="7">Rhodopsin domain-containing protein</fullName>
    </recommendedName>
</protein>
<gene>
    <name evidence="8" type="ORF">B5807_05895</name>
</gene>
<sequence>MFVGSYSSMMDFLLAVCPWLTIHKLQMRRREKWGIILAMSLGCLAGVACIVKTVYLPLIGTWADFTYSIAGDLIWAITESAITIIAASIPFIRLMVKDISTRGDSRSQAYSDGVLQASGPTKRTR</sequence>
<proteinExistence type="inferred from homology"/>
<keyword evidence="9" id="KW-1185">Reference proteome</keyword>
<reference evidence="8 9" key="1">
    <citation type="journal article" date="2017" name="Genome Announc.">
        <title>Genome sequence of the saprophytic ascomycete Epicoccum nigrum ICMP 19927 strain isolated from New Zealand.</title>
        <authorList>
            <person name="Fokin M."/>
            <person name="Fleetwood D."/>
            <person name="Weir B.S."/>
            <person name="Villas-Boas S.G."/>
        </authorList>
    </citation>
    <scope>NUCLEOTIDE SEQUENCE [LARGE SCALE GENOMIC DNA]</scope>
    <source>
        <strain evidence="8 9">ICMP 19927</strain>
    </source>
</reference>
<dbReference type="InterPro" id="IPR052337">
    <property type="entry name" value="SAT4-like"/>
</dbReference>
<dbReference type="Proteomes" id="UP000193240">
    <property type="component" value="Unassembled WGS sequence"/>
</dbReference>
<evidence type="ECO:0000256" key="3">
    <source>
        <dbReference type="ARBA" id="ARBA00022989"/>
    </source>
</evidence>